<evidence type="ECO:0000313" key="6">
    <source>
        <dbReference type="EMBL" id="KAF7672367.1"/>
    </source>
</evidence>
<evidence type="ECO:0000256" key="3">
    <source>
        <dbReference type="ARBA" id="ARBA00022833"/>
    </source>
</evidence>
<proteinExistence type="predicted"/>
<keyword evidence="1" id="KW-0479">Metal-binding</keyword>
<name>A0A8H7AZ89_9PLEO</name>
<dbReference type="InterPro" id="IPR001841">
    <property type="entry name" value="Znf_RING"/>
</dbReference>
<dbReference type="PROSITE" id="PS00518">
    <property type="entry name" value="ZF_RING_1"/>
    <property type="match status" value="1"/>
</dbReference>
<dbReference type="AlphaFoldDB" id="A0A8H7AZ89"/>
<keyword evidence="2 4" id="KW-0863">Zinc-finger</keyword>
<evidence type="ECO:0000256" key="1">
    <source>
        <dbReference type="ARBA" id="ARBA00022723"/>
    </source>
</evidence>
<dbReference type="GeneID" id="62207623"/>
<dbReference type="Proteomes" id="UP000596902">
    <property type="component" value="Unassembled WGS sequence"/>
</dbReference>
<dbReference type="PROSITE" id="PS50089">
    <property type="entry name" value="ZF_RING_2"/>
    <property type="match status" value="1"/>
</dbReference>
<dbReference type="InterPro" id="IPR017907">
    <property type="entry name" value="Znf_RING_CS"/>
</dbReference>
<accession>A0A8H7AZ89</accession>
<feature type="domain" description="RING-type" evidence="5">
    <location>
        <begin position="594"/>
        <end position="642"/>
    </location>
</feature>
<protein>
    <recommendedName>
        <fullName evidence="5">RING-type domain-containing protein</fullName>
    </recommendedName>
</protein>
<organism evidence="6 7">
    <name type="scientific">Alternaria burnsii</name>
    <dbReference type="NCBI Taxonomy" id="1187904"/>
    <lineage>
        <taxon>Eukaryota</taxon>
        <taxon>Fungi</taxon>
        <taxon>Dikarya</taxon>
        <taxon>Ascomycota</taxon>
        <taxon>Pezizomycotina</taxon>
        <taxon>Dothideomycetes</taxon>
        <taxon>Pleosporomycetidae</taxon>
        <taxon>Pleosporales</taxon>
        <taxon>Pleosporineae</taxon>
        <taxon>Pleosporaceae</taxon>
        <taxon>Alternaria</taxon>
        <taxon>Alternaria sect. Alternaria</taxon>
    </lineage>
</organism>
<keyword evidence="3" id="KW-0862">Zinc</keyword>
<reference evidence="6" key="1">
    <citation type="submission" date="2020-01" db="EMBL/GenBank/DDBJ databases">
        <authorList>
            <person name="Feng Z.H.Z."/>
        </authorList>
    </citation>
    <scope>NUCLEOTIDE SEQUENCE</scope>
    <source>
        <strain evidence="6">CBS107.38</strain>
    </source>
</reference>
<evidence type="ECO:0000256" key="2">
    <source>
        <dbReference type="ARBA" id="ARBA00022771"/>
    </source>
</evidence>
<sequence>MSCSTLTQVVPIGCRKVVIEGLGSLQHLDQVSEGETKAERPASPSFSMIIHDDEPISELWNRIEEHGFQKPLELIIDDIHYREDTHRYVVSNHDEVIVVTDDQISTKNTIRLTESLISHANTHHGPSIDFNITPLSSSQCAVDTSCGFHVSFERTPRMPDDNRLHQLPGSLGSYDLFSVQAYSNRLPKSISESGGVFFPMWQREAMWLNFKPKQHKWAVRVFMGHVNTISGRTIEETANKEVEDQQQDYIVIPGQPWLDGICVAPGVVRQFVAMPLGSGYTVEGQKTSKEQYGGLQLEITPELFPKQRLWSYGKDKHIVKSVRGFPSGLDEMKTPEQLGRNIGDVLRSYPVDSIYEEPLKIRHLAKPGSYITCRVGSSKTYVGLSLTYMFEVIAQMRFATLQPIRLSPSYSSCVRCDTNSGSLGQLPMAPIKDTSEIRSESAPDGLLPEQVTEFSSKTESLDYSSEDNTKRELEVNDARDISAMGLAAGGKLIQDIYKDPYPATLWNHSAARVLHVHILDPVSCEKVTHIVPRSPSMDAKTYTEASGQFFVVKEKVDERLDGGDFDNVKSVIQMDQQVGISTEPEFDPTKPKMCTTCELRLCDCIIRPCDHQFCNICIKRIEQNSNEDSASAQREWKCPTCDSMVSHVAGFSAPMNLPGEEPLRVKVPVNVLEVEDGRVRFESVQRTRI</sequence>
<reference evidence="6" key="2">
    <citation type="submission" date="2020-08" db="EMBL/GenBank/DDBJ databases">
        <title>Draft Genome Sequence of Cumin Blight Pathogen Alternaria burnsii.</title>
        <authorList>
            <person name="Feng Z."/>
        </authorList>
    </citation>
    <scope>NUCLEOTIDE SEQUENCE</scope>
    <source>
        <strain evidence="6">CBS107.38</strain>
    </source>
</reference>
<keyword evidence="7" id="KW-1185">Reference proteome</keyword>
<comment type="caution">
    <text evidence="6">The sequence shown here is derived from an EMBL/GenBank/DDBJ whole genome shotgun (WGS) entry which is preliminary data.</text>
</comment>
<evidence type="ECO:0000313" key="7">
    <source>
        <dbReference type="Proteomes" id="UP000596902"/>
    </source>
</evidence>
<evidence type="ECO:0000259" key="5">
    <source>
        <dbReference type="PROSITE" id="PS50089"/>
    </source>
</evidence>
<gene>
    <name evidence="6" type="ORF">GT037_009398</name>
</gene>
<dbReference type="RefSeq" id="XP_038782720.1">
    <property type="nucleotide sequence ID" value="XM_038934445.1"/>
</dbReference>
<evidence type="ECO:0000256" key="4">
    <source>
        <dbReference type="PROSITE-ProRule" id="PRU00175"/>
    </source>
</evidence>
<dbReference type="EMBL" id="JAAABM010000016">
    <property type="protein sequence ID" value="KAF7672367.1"/>
    <property type="molecule type" value="Genomic_DNA"/>
</dbReference>
<dbReference type="GO" id="GO:0008270">
    <property type="term" value="F:zinc ion binding"/>
    <property type="evidence" value="ECO:0007669"/>
    <property type="project" value="UniProtKB-KW"/>
</dbReference>
<dbReference type="SUPFAM" id="SSF57850">
    <property type="entry name" value="RING/U-box"/>
    <property type="match status" value="1"/>
</dbReference>